<evidence type="ECO:0000313" key="1">
    <source>
        <dbReference type="EMBL" id="AKM06659.1"/>
    </source>
</evidence>
<dbReference type="KEGG" id="amx:AM2010_573"/>
<protein>
    <submittedName>
        <fullName evidence="1">Uncharacterized protein</fullName>
    </submittedName>
</protein>
<dbReference type="RefSeq" id="WP_047805790.1">
    <property type="nucleotide sequence ID" value="NZ_CP011805.1"/>
</dbReference>
<dbReference type="Proteomes" id="UP000037643">
    <property type="component" value="Chromosome"/>
</dbReference>
<gene>
    <name evidence="1" type="ORF">AM2010_573</name>
</gene>
<dbReference type="STRING" id="543877.AM2010_573"/>
<sequence length="91" mass="10814">MDEIIPYMLIVLMWHPDHSGEFVIDRRPVLYETEDACEEAGNDYVDSRAEYAFEFGGARFAFECLPVPARSEYTELFKEWDRRLEERAESR</sequence>
<accession>A0A0G3X7T4</accession>
<dbReference type="PATRIC" id="fig|543877.4.peg.578"/>
<organism evidence="1 2">
    <name type="scientific">Pelagerythrobacter marensis</name>
    <dbReference type="NCBI Taxonomy" id="543877"/>
    <lineage>
        <taxon>Bacteria</taxon>
        <taxon>Pseudomonadati</taxon>
        <taxon>Pseudomonadota</taxon>
        <taxon>Alphaproteobacteria</taxon>
        <taxon>Sphingomonadales</taxon>
        <taxon>Erythrobacteraceae</taxon>
        <taxon>Pelagerythrobacter</taxon>
    </lineage>
</organism>
<reference evidence="1 2" key="1">
    <citation type="submission" date="2015-06" db="EMBL/GenBank/DDBJ databases">
        <authorList>
            <person name="Kim K.M."/>
        </authorList>
    </citation>
    <scope>NUCLEOTIDE SEQUENCE [LARGE SCALE GENOMIC DNA]</scope>
    <source>
        <strain evidence="1 2">KCTC 22370</strain>
    </source>
</reference>
<proteinExistence type="predicted"/>
<evidence type="ECO:0000313" key="2">
    <source>
        <dbReference type="Proteomes" id="UP000037643"/>
    </source>
</evidence>
<dbReference type="AlphaFoldDB" id="A0A0G3X7T4"/>
<dbReference type="OrthoDB" id="7410166at2"/>
<keyword evidence="2" id="KW-1185">Reference proteome</keyword>
<name>A0A0G3X7T4_9SPHN</name>
<dbReference type="EMBL" id="CP011805">
    <property type="protein sequence ID" value="AKM06659.1"/>
    <property type="molecule type" value="Genomic_DNA"/>
</dbReference>